<evidence type="ECO:0000313" key="3">
    <source>
        <dbReference type="EMBL" id="KAK9062747.1"/>
    </source>
</evidence>
<dbReference type="InterPro" id="IPR017923">
    <property type="entry name" value="TFIIS_N"/>
</dbReference>
<feature type="compositionally biased region" description="Polar residues" evidence="1">
    <location>
        <begin position="285"/>
        <end position="300"/>
    </location>
</feature>
<dbReference type="EMBL" id="JBCNJP010000019">
    <property type="protein sequence ID" value="KAK9062747.1"/>
    <property type="molecule type" value="Genomic_DNA"/>
</dbReference>
<feature type="compositionally biased region" description="Basic and acidic residues" evidence="1">
    <location>
        <begin position="410"/>
        <end position="422"/>
    </location>
</feature>
<dbReference type="AlphaFoldDB" id="A0AAP0CYV2"/>
<evidence type="ECO:0000256" key="1">
    <source>
        <dbReference type="SAM" id="MobiDB-lite"/>
    </source>
</evidence>
<feature type="compositionally biased region" description="Polar residues" evidence="1">
    <location>
        <begin position="452"/>
        <end position="462"/>
    </location>
</feature>
<feature type="region of interest" description="Disordered" evidence="1">
    <location>
        <begin position="827"/>
        <end position="859"/>
    </location>
</feature>
<proteinExistence type="predicted"/>
<evidence type="ECO:0000259" key="2">
    <source>
        <dbReference type="Pfam" id="PF08711"/>
    </source>
</evidence>
<feature type="region of interest" description="Disordered" evidence="1">
    <location>
        <begin position="239"/>
        <end position="379"/>
    </location>
</feature>
<protein>
    <recommendedName>
        <fullName evidence="2">TFIIS N-terminal domain-containing protein</fullName>
    </recommendedName>
</protein>
<dbReference type="SUPFAM" id="SSF47676">
    <property type="entry name" value="Conserved domain common to transcription factors TFIIS, elongin A, CRSP70"/>
    <property type="match status" value="1"/>
</dbReference>
<feature type="compositionally biased region" description="Acidic residues" evidence="1">
    <location>
        <begin position="329"/>
        <end position="349"/>
    </location>
</feature>
<sequence length="859" mass="93169">MTLEDFFTSTELKDGLTTPSRVNELLTVMQNEKENIGKNISDATRQWSAVATTIAATESKECLDLFIQLDGLWFIDKWLKDAQKLMNDGENDFLDELIISLLRGLERLQVDRDCSMDSGIGLTVQGLLGHCSLVVREKAKDLCDGWAIVQEVDGTAADVNSVAMPPGGNNNVENVEQSVCSDTVQQEMDKEEVPMPEITMESETELAKVENNKSEAETTPLTGISSLLEDVKENQENDCLTTLSSPSDKKTLTSDVDVDHGLESATKTETMEDIIDKDEEMVDGSESQSPDHGNTTMEFDTTSGVGCSTGGGGLQQSPDAGNPKTTSDAESDEANEDDKNDDEIESEDDSGSHSHFSKPLIKSQDDLISKRPSDMDLDYGMVDPLELARQVANEVELEVDSPEQSCSTSTEEKHHSTGESGKEVSSGPAPGPIPGPSPKGSPSQTEPEIPVTQVNEAGQESGLNAEKGFSGFDLNQEFSSDEIEMEPPLDQILNPISVVSASRAAAADGLPVTPLQFEGTLGWKGSAATSAFRRIPEGEKTYSSSSSHNHSNQRLNHLDFDLNVAEGSDDKIQDFLSLDKVEESSRPQLDLNSFGDGDAGIISLDWKRDGRVVPLRQNGPQSLSSSSMQPSYKNIDLNLNDRLTIQNNASFNNPFLGKPFNNKRDDSVISIFGTQVEVNRKEYIPHPPPPLQPTNGRILEPSVDFSLGRPGSGLGLGSSMPYANLPAYGYGHNGYSMGPMYGQPGAPIPYMVDSRGAPMMQPIPPAYSQPTQPFFFNMAASGAPSGSNGAGPSRNSLDLNPGFITEMGNRENHNNMGLRQFFNHNQASSSSVIGGKREEPDSGWELFPINYKHQQPPWQ</sequence>
<reference evidence="3 4" key="1">
    <citation type="submission" date="2024-04" db="EMBL/GenBank/DDBJ databases">
        <title>The reference genome of an endangered Asteraceae, Deinandra increscens subsp. villosa, native to the Central Coast of California.</title>
        <authorList>
            <person name="Guilliams M."/>
            <person name="Hasenstab-Lehman K."/>
            <person name="Meyer R."/>
            <person name="Mcevoy S."/>
        </authorList>
    </citation>
    <scope>NUCLEOTIDE SEQUENCE [LARGE SCALE GENOMIC DNA]</scope>
    <source>
        <tissue evidence="3">Leaf</tissue>
    </source>
</reference>
<dbReference type="Proteomes" id="UP001408789">
    <property type="component" value="Unassembled WGS sequence"/>
</dbReference>
<gene>
    <name evidence="3" type="ORF">SSX86_019936</name>
</gene>
<dbReference type="PANTHER" id="PTHR47292:SF1">
    <property type="entry name" value="TRANSCRIPTION ELONGATION FACTOR (TFIIS) FAMILY PROTEIN"/>
    <property type="match status" value="1"/>
</dbReference>
<keyword evidence="4" id="KW-1185">Reference proteome</keyword>
<name>A0AAP0CYV2_9ASTR</name>
<dbReference type="Gene3D" id="1.20.930.10">
    <property type="entry name" value="Conserved domain common to transcription factors TFIIS, elongin A, CRSP70"/>
    <property type="match status" value="1"/>
</dbReference>
<organism evidence="3 4">
    <name type="scientific">Deinandra increscens subsp. villosa</name>
    <dbReference type="NCBI Taxonomy" id="3103831"/>
    <lineage>
        <taxon>Eukaryota</taxon>
        <taxon>Viridiplantae</taxon>
        <taxon>Streptophyta</taxon>
        <taxon>Embryophyta</taxon>
        <taxon>Tracheophyta</taxon>
        <taxon>Spermatophyta</taxon>
        <taxon>Magnoliopsida</taxon>
        <taxon>eudicotyledons</taxon>
        <taxon>Gunneridae</taxon>
        <taxon>Pentapetalae</taxon>
        <taxon>asterids</taxon>
        <taxon>campanulids</taxon>
        <taxon>Asterales</taxon>
        <taxon>Asteraceae</taxon>
        <taxon>Asteroideae</taxon>
        <taxon>Heliantheae alliance</taxon>
        <taxon>Madieae</taxon>
        <taxon>Madiinae</taxon>
        <taxon>Deinandra</taxon>
    </lineage>
</organism>
<feature type="compositionally biased region" description="Acidic residues" evidence="1">
    <location>
        <begin position="271"/>
        <end position="283"/>
    </location>
</feature>
<comment type="caution">
    <text evidence="3">The sequence shown here is derived from an EMBL/GenBank/DDBJ whole genome shotgun (WGS) entry which is preliminary data.</text>
</comment>
<feature type="compositionally biased region" description="Pro residues" evidence="1">
    <location>
        <begin position="429"/>
        <end position="439"/>
    </location>
</feature>
<dbReference type="Pfam" id="PF08711">
    <property type="entry name" value="Med26"/>
    <property type="match status" value="1"/>
</dbReference>
<feature type="compositionally biased region" description="Basic and acidic residues" evidence="1">
    <location>
        <begin position="363"/>
        <end position="374"/>
    </location>
</feature>
<feature type="region of interest" description="Disordered" evidence="1">
    <location>
        <begin position="393"/>
        <end position="471"/>
    </location>
</feature>
<dbReference type="PANTHER" id="PTHR47292">
    <property type="entry name" value="TRANSCRIPTION ELONGATION FACTOR (TFIIS) FAMILY PROTEIN-RELATED"/>
    <property type="match status" value="1"/>
</dbReference>
<feature type="domain" description="TFIIS N-terminal" evidence="2">
    <location>
        <begin position="101"/>
        <end position="147"/>
    </location>
</feature>
<accession>A0AAP0CYV2</accession>
<evidence type="ECO:0000313" key="4">
    <source>
        <dbReference type="Proteomes" id="UP001408789"/>
    </source>
</evidence>
<feature type="compositionally biased region" description="Polar residues" evidence="1">
    <location>
        <begin position="315"/>
        <end position="326"/>
    </location>
</feature>
<dbReference type="InterPro" id="IPR035441">
    <property type="entry name" value="TFIIS/LEDGF_dom_sf"/>
</dbReference>
<feature type="compositionally biased region" description="Basic and acidic residues" evidence="1">
    <location>
        <begin position="247"/>
        <end position="262"/>
    </location>
</feature>